<organism evidence="1 2">
    <name type="scientific">Sparus aurata</name>
    <name type="common">Gilthead sea bream</name>
    <dbReference type="NCBI Taxonomy" id="8175"/>
    <lineage>
        <taxon>Eukaryota</taxon>
        <taxon>Metazoa</taxon>
        <taxon>Chordata</taxon>
        <taxon>Craniata</taxon>
        <taxon>Vertebrata</taxon>
        <taxon>Euteleostomi</taxon>
        <taxon>Actinopterygii</taxon>
        <taxon>Neopterygii</taxon>
        <taxon>Teleostei</taxon>
        <taxon>Neoteleostei</taxon>
        <taxon>Acanthomorphata</taxon>
        <taxon>Eupercaria</taxon>
        <taxon>Spariformes</taxon>
        <taxon>Sparidae</taxon>
        <taxon>Sparus</taxon>
    </lineage>
</organism>
<dbReference type="InterPro" id="IPR036691">
    <property type="entry name" value="Endo/exonu/phosph_ase_sf"/>
</dbReference>
<evidence type="ECO:0000313" key="2">
    <source>
        <dbReference type="Proteomes" id="UP000472265"/>
    </source>
</evidence>
<reference evidence="1" key="1">
    <citation type="submission" date="2021-04" db="EMBL/GenBank/DDBJ databases">
        <authorList>
            <consortium name="Wellcome Sanger Institute Data Sharing"/>
        </authorList>
    </citation>
    <scope>NUCLEOTIDE SEQUENCE [LARGE SCALE GENOMIC DNA]</scope>
</reference>
<proteinExistence type="predicted"/>
<dbReference type="GeneTree" id="ENSGT00980000198652"/>
<sequence>SLFSPLFSLAPEFFGTISKTLCDLQDFSVIIGADMNAVLDSLLDRSSTPSQHTPPSTAAFKGLVDDFSLTDLFRAVNPTLRQYSFYSYRHKTYSRIDHLLASAILYSEIHSARQN</sequence>
<reference evidence="1" key="2">
    <citation type="submission" date="2025-08" db="UniProtKB">
        <authorList>
            <consortium name="Ensembl"/>
        </authorList>
    </citation>
    <scope>IDENTIFICATION</scope>
</reference>
<name>A0A671Y5Q5_SPAAU</name>
<dbReference type="InParanoid" id="A0A671Y5Q5"/>
<reference evidence="1" key="3">
    <citation type="submission" date="2025-09" db="UniProtKB">
        <authorList>
            <consortium name="Ensembl"/>
        </authorList>
    </citation>
    <scope>IDENTIFICATION</scope>
</reference>
<dbReference type="Proteomes" id="UP000472265">
    <property type="component" value="Chromosome 23"/>
</dbReference>
<dbReference type="AlphaFoldDB" id="A0A671Y5Q5"/>
<dbReference type="OMA" id="PKSFNDM"/>
<protein>
    <recommendedName>
        <fullName evidence="3">Endonuclease/exonuclease/phosphatase domain-containing protein</fullName>
    </recommendedName>
</protein>
<accession>A0A671Y5Q5</accession>
<evidence type="ECO:0008006" key="3">
    <source>
        <dbReference type="Google" id="ProtNLM"/>
    </source>
</evidence>
<dbReference type="SUPFAM" id="SSF56219">
    <property type="entry name" value="DNase I-like"/>
    <property type="match status" value="1"/>
</dbReference>
<keyword evidence="2" id="KW-1185">Reference proteome</keyword>
<dbReference type="Gene3D" id="3.60.10.10">
    <property type="entry name" value="Endonuclease/exonuclease/phosphatase"/>
    <property type="match status" value="1"/>
</dbReference>
<dbReference type="Ensembl" id="ENSSAUT00010059326.1">
    <property type="protein sequence ID" value="ENSSAUP00010056476.1"/>
    <property type="gene ID" value="ENSSAUG00010023165.1"/>
</dbReference>
<evidence type="ECO:0000313" key="1">
    <source>
        <dbReference type="Ensembl" id="ENSSAUP00010056476.1"/>
    </source>
</evidence>